<feature type="compositionally biased region" description="Low complexity" evidence="1">
    <location>
        <begin position="326"/>
        <end position="338"/>
    </location>
</feature>
<sequence length="406" mass="42843">MYFFSSPVFLLVLAIIRVTVGVPLGIDYDKTEGLTAEELENKGRLDQATTDAHAQVQKMREGFNKYKEGDEKATALYEASFGKNADPDKVDKTITALETENLRAKVGTHDFGDSTIASVPWSSEKKGKPWIAGDAQFSAQFHGHGPDGLDNAGRAGTVIHEATHQMKKTGDDVNLSGNIIKAYDGTSKQSGATGYTSNPNMHKTVAEVNADTSFTDVRDTAKNMHDNAESYAVFGSLCSQPGALRRRDVDLYNRALMEGDHEQLAHLARRNSCQLPKDYFTKKPAANKSTPPSKGAQAAAKGGSQGTPKKPLPDHGAQGAKSISQKGKTPAPGAAKGGLIKPGSKSPARLATKPSSNGASKPGSHPVSGAASRIGTKPASGKGHSLPSNAEANLTTSFSSLWVQAS</sequence>
<gene>
    <name evidence="3" type="ORF">NLI96_g12699</name>
</gene>
<feature type="chain" id="PRO_5042006330" description="Lysine-specific metallo-endopeptidase domain-containing protein" evidence="2">
    <location>
        <begin position="22"/>
        <end position="406"/>
    </location>
</feature>
<protein>
    <recommendedName>
        <fullName evidence="5">Lysine-specific metallo-endopeptidase domain-containing protein</fullName>
    </recommendedName>
</protein>
<feature type="compositionally biased region" description="Polar residues" evidence="1">
    <location>
        <begin position="386"/>
        <end position="406"/>
    </location>
</feature>
<feature type="signal peptide" evidence="2">
    <location>
        <begin position="1"/>
        <end position="21"/>
    </location>
</feature>
<accession>A0AAD5Y7C3</accession>
<evidence type="ECO:0000313" key="3">
    <source>
        <dbReference type="EMBL" id="KAJ3474010.1"/>
    </source>
</evidence>
<feature type="region of interest" description="Disordered" evidence="1">
    <location>
        <begin position="282"/>
        <end position="406"/>
    </location>
</feature>
<evidence type="ECO:0000256" key="2">
    <source>
        <dbReference type="SAM" id="SignalP"/>
    </source>
</evidence>
<evidence type="ECO:0000313" key="4">
    <source>
        <dbReference type="Proteomes" id="UP001212997"/>
    </source>
</evidence>
<keyword evidence="2" id="KW-0732">Signal</keyword>
<evidence type="ECO:0000256" key="1">
    <source>
        <dbReference type="SAM" id="MobiDB-lite"/>
    </source>
</evidence>
<dbReference type="GO" id="GO:0008237">
    <property type="term" value="F:metallopeptidase activity"/>
    <property type="evidence" value="ECO:0007669"/>
    <property type="project" value="InterPro"/>
</dbReference>
<organism evidence="3 4">
    <name type="scientific">Meripilus lineatus</name>
    <dbReference type="NCBI Taxonomy" id="2056292"/>
    <lineage>
        <taxon>Eukaryota</taxon>
        <taxon>Fungi</taxon>
        <taxon>Dikarya</taxon>
        <taxon>Basidiomycota</taxon>
        <taxon>Agaricomycotina</taxon>
        <taxon>Agaricomycetes</taxon>
        <taxon>Polyporales</taxon>
        <taxon>Meripilaceae</taxon>
        <taxon>Meripilus</taxon>
    </lineage>
</organism>
<proteinExistence type="predicted"/>
<reference evidence="3" key="1">
    <citation type="submission" date="2022-07" db="EMBL/GenBank/DDBJ databases">
        <title>Genome Sequence of Physisporinus lineatus.</title>
        <authorList>
            <person name="Buettner E."/>
        </authorList>
    </citation>
    <scope>NUCLEOTIDE SEQUENCE</scope>
    <source>
        <strain evidence="3">VT162</strain>
    </source>
</reference>
<name>A0AAD5Y7C3_9APHY</name>
<dbReference type="Proteomes" id="UP001212997">
    <property type="component" value="Unassembled WGS sequence"/>
</dbReference>
<keyword evidence="4" id="KW-1185">Reference proteome</keyword>
<dbReference type="AlphaFoldDB" id="A0AAD5Y7C3"/>
<feature type="compositionally biased region" description="Low complexity" evidence="1">
    <location>
        <begin position="293"/>
        <end position="302"/>
    </location>
</feature>
<evidence type="ECO:0008006" key="5">
    <source>
        <dbReference type="Google" id="ProtNLM"/>
    </source>
</evidence>
<dbReference type="EMBL" id="JANAWD010001177">
    <property type="protein sequence ID" value="KAJ3474010.1"/>
    <property type="molecule type" value="Genomic_DNA"/>
</dbReference>
<dbReference type="Gene3D" id="3.40.390.10">
    <property type="entry name" value="Collagenase (Catalytic Domain)"/>
    <property type="match status" value="1"/>
</dbReference>
<comment type="caution">
    <text evidence="3">The sequence shown here is derived from an EMBL/GenBank/DDBJ whole genome shotgun (WGS) entry which is preliminary data.</text>
</comment>
<dbReference type="InterPro" id="IPR024079">
    <property type="entry name" value="MetalloPept_cat_dom_sf"/>
</dbReference>